<evidence type="ECO:0000313" key="7">
    <source>
        <dbReference type="EMBL" id="MUL39014.1"/>
    </source>
</evidence>
<organism evidence="7 8">
    <name type="scientific">Gloeocapsopsis dulcis AAB1 = 1H9</name>
    <dbReference type="NCBI Taxonomy" id="1433147"/>
    <lineage>
        <taxon>Bacteria</taxon>
        <taxon>Bacillati</taxon>
        <taxon>Cyanobacteriota</taxon>
        <taxon>Cyanophyceae</taxon>
        <taxon>Oscillatoriophycideae</taxon>
        <taxon>Chroococcales</taxon>
        <taxon>Chroococcaceae</taxon>
        <taxon>Gloeocapsopsis</taxon>
        <taxon>Gloeocapsopsis dulcis</taxon>
    </lineage>
</organism>
<dbReference type="PRINTS" id="PR00368">
    <property type="entry name" value="FADPNR"/>
</dbReference>
<sequence>MNKLLIIGGSDAGISAALRAKEVNSSVDVTVVVADRFPNYSICGLPFYLSGEVTDWHDLAHRTASEIADTGVNLLLDCTAQTVDPQQKIVTAVGHGQQHQLNYDQLIIGTGAISE</sequence>
<dbReference type="SUPFAM" id="SSF51905">
    <property type="entry name" value="FAD/NAD(P)-binding domain"/>
    <property type="match status" value="1"/>
</dbReference>
<proteinExistence type="predicted"/>
<dbReference type="Pfam" id="PF07992">
    <property type="entry name" value="Pyr_redox_2"/>
    <property type="match status" value="1"/>
</dbReference>
<dbReference type="GO" id="GO:0016491">
    <property type="term" value="F:oxidoreductase activity"/>
    <property type="evidence" value="ECO:0007669"/>
    <property type="project" value="UniProtKB-KW"/>
</dbReference>
<evidence type="ECO:0000256" key="2">
    <source>
        <dbReference type="ARBA" id="ARBA00022630"/>
    </source>
</evidence>
<dbReference type="Gene3D" id="3.50.50.60">
    <property type="entry name" value="FAD/NAD(P)-binding domain"/>
    <property type="match status" value="1"/>
</dbReference>
<evidence type="ECO:0000256" key="5">
    <source>
        <dbReference type="ARBA" id="ARBA00023284"/>
    </source>
</evidence>
<gene>
    <name evidence="7" type="ORF">BWI75_22585</name>
</gene>
<keyword evidence="5" id="KW-0676">Redox-active center</keyword>
<evidence type="ECO:0000256" key="4">
    <source>
        <dbReference type="ARBA" id="ARBA00023002"/>
    </source>
</evidence>
<dbReference type="InterPro" id="IPR023753">
    <property type="entry name" value="FAD/NAD-binding_dom"/>
</dbReference>
<evidence type="ECO:0000313" key="8">
    <source>
        <dbReference type="Proteomes" id="UP000441797"/>
    </source>
</evidence>
<evidence type="ECO:0000256" key="1">
    <source>
        <dbReference type="ARBA" id="ARBA00001974"/>
    </source>
</evidence>
<name>A0A6N8G219_9CHRO</name>
<dbReference type="AlphaFoldDB" id="A0A6N8G219"/>
<evidence type="ECO:0000256" key="3">
    <source>
        <dbReference type="ARBA" id="ARBA00022827"/>
    </source>
</evidence>
<dbReference type="InterPro" id="IPR050260">
    <property type="entry name" value="FAD-bd_OxRdtase"/>
</dbReference>
<dbReference type="OrthoDB" id="9792592at2"/>
<accession>A0A6N8G219</accession>
<reference evidence="7 8" key="1">
    <citation type="journal article" date="2019" name="Front. Microbiol.">
        <title>Genomic Features for Desiccation Tolerance and Sugar Biosynthesis in the Extremophile Gloeocapsopsis sp. UTEX B3054.</title>
        <authorList>
            <person name="Urrejola C."/>
            <person name="Alcorta J."/>
            <person name="Salas L."/>
            <person name="Vasquez M."/>
            <person name="Polz M.F."/>
            <person name="Vicuna R."/>
            <person name="Diez B."/>
        </authorList>
    </citation>
    <scope>NUCLEOTIDE SEQUENCE [LARGE SCALE GENOMIC DNA]</scope>
    <source>
        <strain evidence="7 8">1H9</strain>
    </source>
</reference>
<dbReference type="PANTHER" id="PTHR43429">
    <property type="entry name" value="PYRIDINE NUCLEOTIDE-DISULFIDE OXIDOREDUCTASE DOMAIN-CONTAINING"/>
    <property type="match status" value="1"/>
</dbReference>
<keyword evidence="2" id="KW-0285">Flavoprotein</keyword>
<dbReference type="PANTHER" id="PTHR43429:SF1">
    <property type="entry name" value="NAD(P)H SULFUR OXIDOREDUCTASE (COA-DEPENDENT)"/>
    <property type="match status" value="1"/>
</dbReference>
<keyword evidence="3" id="KW-0274">FAD</keyword>
<protein>
    <recommendedName>
        <fullName evidence="6">FAD/NAD(P)-binding domain-containing protein</fullName>
    </recommendedName>
</protein>
<feature type="domain" description="FAD/NAD(P)-binding" evidence="6">
    <location>
        <begin position="3"/>
        <end position="112"/>
    </location>
</feature>
<comment type="cofactor">
    <cofactor evidence="1">
        <name>FAD</name>
        <dbReference type="ChEBI" id="CHEBI:57692"/>
    </cofactor>
</comment>
<keyword evidence="8" id="KW-1185">Reference proteome</keyword>
<evidence type="ECO:0000259" key="6">
    <source>
        <dbReference type="Pfam" id="PF07992"/>
    </source>
</evidence>
<dbReference type="Proteomes" id="UP000441797">
    <property type="component" value="Unassembled WGS sequence"/>
</dbReference>
<dbReference type="InterPro" id="IPR036188">
    <property type="entry name" value="FAD/NAD-bd_sf"/>
</dbReference>
<dbReference type="RefSeq" id="WP_105218286.1">
    <property type="nucleotide sequence ID" value="NZ_CAWNSU010000087.1"/>
</dbReference>
<keyword evidence="4" id="KW-0560">Oxidoreductase</keyword>
<comment type="caution">
    <text evidence="7">The sequence shown here is derived from an EMBL/GenBank/DDBJ whole genome shotgun (WGS) entry which is preliminary data.</text>
</comment>
<dbReference type="EMBL" id="NAPY01000056">
    <property type="protein sequence ID" value="MUL39014.1"/>
    <property type="molecule type" value="Genomic_DNA"/>
</dbReference>